<evidence type="ECO:0000259" key="1">
    <source>
        <dbReference type="PROSITE" id="PS50021"/>
    </source>
</evidence>
<dbReference type="GO" id="GO:0051015">
    <property type="term" value="F:actin filament binding"/>
    <property type="evidence" value="ECO:0007669"/>
    <property type="project" value="TreeGrafter"/>
</dbReference>
<dbReference type="InterPro" id="IPR001715">
    <property type="entry name" value="CH_dom"/>
</dbReference>
<dbReference type="AlphaFoldDB" id="A0A6A6LWI1"/>
<evidence type="ECO:0000313" key="3">
    <source>
        <dbReference type="Proteomes" id="UP000467840"/>
    </source>
</evidence>
<dbReference type="SUPFAM" id="SSF47576">
    <property type="entry name" value="Calponin-homology domain, CH-domain"/>
    <property type="match status" value="1"/>
</dbReference>
<dbReference type="CDD" id="cd21203">
    <property type="entry name" value="CH_AtKIN14-like"/>
    <property type="match status" value="1"/>
</dbReference>
<reference evidence="2 3" key="1">
    <citation type="journal article" date="2020" name="Mol. Plant">
        <title>The Chromosome-Based Rubber Tree Genome Provides New Insights into Spurge Genome Evolution and Rubber Biosynthesis.</title>
        <authorList>
            <person name="Liu J."/>
            <person name="Shi C."/>
            <person name="Shi C.C."/>
            <person name="Li W."/>
            <person name="Zhang Q.J."/>
            <person name="Zhang Y."/>
            <person name="Li K."/>
            <person name="Lu H.F."/>
            <person name="Shi C."/>
            <person name="Zhu S.T."/>
            <person name="Xiao Z.Y."/>
            <person name="Nan H."/>
            <person name="Yue Y."/>
            <person name="Zhu X.G."/>
            <person name="Wu Y."/>
            <person name="Hong X.N."/>
            <person name="Fan G.Y."/>
            <person name="Tong Y."/>
            <person name="Zhang D."/>
            <person name="Mao C.L."/>
            <person name="Liu Y.L."/>
            <person name="Hao S.J."/>
            <person name="Liu W.Q."/>
            <person name="Lv M.Q."/>
            <person name="Zhang H.B."/>
            <person name="Liu Y."/>
            <person name="Hu-Tang G.R."/>
            <person name="Wang J.P."/>
            <person name="Wang J.H."/>
            <person name="Sun Y.H."/>
            <person name="Ni S.B."/>
            <person name="Chen W.B."/>
            <person name="Zhang X.C."/>
            <person name="Jiao Y.N."/>
            <person name="Eichler E.E."/>
            <person name="Li G.H."/>
            <person name="Liu X."/>
            <person name="Gao L.Z."/>
        </authorList>
    </citation>
    <scope>NUCLEOTIDE SEQUENCE [LARGE SCALE GENOMIC DNA]</scope>
    <source>
        <strain evidence="3">cv. GT1</strain>
        <tissue evidence="2">Leaf</tissue>
    </source>
</reference>
<name>A0A6A6LWI1_HEVBR</name>
<comment type="caution">
    <text evidence="2">The sequence shown here is derived from an EMBL/GenBank/DDBJ whole genome shotgun (WGS) entry which is preliminary data.</text>
</comment>
<dbReference type="SMART" id="SM00033">
    <property type="entry name" value="CH"/>
    <property type="match status" value="1"/>
</dbReference>
<sequence>MAGEGALMSFSVVASVVEDVLQQHGNRLRDLDLESRKAEEAASRRYEAAGWLRKMVGVVAAKDLPAEPSEEEFRLGLRSGIILCNALNKIQPGAVPKVVESPCDAALIPDGAALSAFQYFENVRNFLVAVQEIGLPTFEASDLEQGGKSARIVNTVLALKSYSEWKQTGGNGVWKFGGNVKTNISTKSFVRKNSEPFTNSISRNSSTNEKSLNALPADLDPNKMSSSGSLSMLVRSVLLDKKPEEVPMLVESVLRKVVEEFEHRIASQYDLELKHALRTTKAGMQFLQMKFHDDLTI</sequence>
<feature type="domain" description="Calponin-homology (CH)" evidence="1">
    <location>
        <begin position="42"/>
        <end position="164"/>
    </location>
</feature>
<dbReference type="Pfam" id="PF00307">
    <property type="entry name" value="CH"/>
    <property type="match status" value="1"/>
</dbReference>
<dbReference type="Gene3D" id="1.10.418.10">
    <property type="entry name" value="Calponin-like domain"/>
    <property type="match status" value="1"/>
</dbReference>
<dbReference type="EMBL" id="JAAGAX010000009">
    <property type="protein sequence ID" value="KAF2304725.1"/>
    <property type="molecule type" value="Genomic_DNA"/>
</dbReference>
<dbReference type="PROSITE" id="PS50021">
    <property type="entry name" value="CH"/>
    <property type="match status" value="1"/>
</dbReference>
<dbReference type="InterPro" id="IPR050606">
    <property type="entry name" value="Calponin-like"/>
</dbReference>
<dbReference type="GO" id="GO:0007015">
    <property type="term" value="P:actin filament organization"/>
    <property type="evidence" value="ECO:0007669"/>
    <property type="project" value="TreeGrafter"/>
</dbReference>
<gene>
    <name evidence="2" type="ORF">GH714_037719</name>
</gene>
<accession>A0A6A6LWI1</accession>
<dbReference type="FunFam" id="1.10.418.10:FF:000062">
    <property type="entry name" value="Kinesin-like protein KIN-14I isoform A"/>
    <property type="match status" value="1"/>
</dbReference>
<proteinExistence type="predicted"/>
<evidence type="ECO:0000313" key="2">
    <source>
        <dbReference type="EMBL" id="KAF2304725.1"/>
    </source>
</evidence>
<keyword evidence="3" id="KW-1185">Reference proteome</keyword>
<protein>
    <recommendedName>
        <fullName evidence="1">Calponin-homology (CH) domain-containing protein</fullName>
    </recommendedName>
</protein>
<dbReference type="Proteomes" id="UP000467840">
    <property type="component" value="Chromosome 16"/>
</dbReference>
<dbReference type="PANTHER" id="PTHR47385:SF25">
    <property type="entry name" value="CALPONIN"/>
    <property type="match status" value="1"/>
</dbReference>
<organism evidence="2 3">
    <name type="scientific">Hevea brasiliensis</name>
    <name type="common">Para rubber tree</name>
    <name type="synonym">Siphonia brasiliensis</name>
    <dbReference type="NCBI Taxonomy" id="3981"/>
    <lineage>
        <taxon>Eukaryota</taxon>
        <taxon>Viridiplantae</taxon>
        <taxon>Streptophyta</taxon>
        <taxon>Embryophyta</taxon>
        <taxon>Tracheophyta</taxon>
        <taxon>Spermatophyta</taxon>
        <taxon>Magnoliopsida</taxon>
        <taxon>eudicotyledons</taxon>
        <taxon>Gunneridae</taxon>
        <taxon>Pentapetalae</taxon>
        <taxon>rosids</taxon>
        <taxon>fabids</taxon>
        <taxon>Malpighiales</taxon>
        <taxon>Euphorbiaceae</taxon>
        <taxon>Crotonoideae</taxon>
        <taxon>Micrandreae</taxon>
        <taxon>Hevea</taxon>
    </lineage>
</organism>
<dbReference type="InterPro" id="IPR036872">
    <property type="entry name" value="CH_dom_sf"/>
</dbReference>
<dbReference type="PANTHER" id="PTHR47385">
    <property type="entry name" value="CALPONIN"/>
    <property type="match status" value="1"/>
</dbReference>
<dbReference type="GO" id="GO:0015629">
    <property type="term" value="C:actin cytoskeleton"/>
    <property type="evidence" value="ECO:0007669"/>
    <property type="project" value="TreeGrafter"/>
</dbReference>